<sequence length="365" mass="42130">MDLFESARIQYDILKTIPEEERAVVLPIVMSQFEAIIELGEQSGVFSTNETIQDLNEESIPFALARFYLAQLISNYIMQKEKRLQAVKLASLHFSTFIDILLQYQLLSDQEIQLHNGKLNPTQQRDLKRQLLQEENKARIAAQQANLELTTKGGKMELEACYKALLIYAKYQVVRELKYLDEEQQLLEFEAADPDAARRAAEDFTLQSNSLQKPKLVQLTPQDVDRVVKNKRFVPLDEVELMKQEEAKQSANRGEQKVRQTAGQINQEIDFKNVDLVYGGGNPYTFSQKGEQGDHRDYSYNVVKTDTFYPGQPKEEQIDEEQAFKMEAAGRDEVMEEDFDVNSQREQDDWNDENPKGYGNKPRLV</sequence>
<dbReference type="Gene3D" id="1.25.40.540">
    <property type="entry name" value="TAP42-like family"/>
    <property type="match status" value="1"/>
</dbReference>
<reference evidence="2" key="1">
    <citation type="submission" date="2023-06" db="EMBL/GenBank/DDBJ databases">
        <authorList>
            <person name="Kurt Z."/>
        </authorList>
    </citation>
    <scope>NUCLEOTIDE SEQUENCE</scope>
</reference>
<feature type="compositionally biased region" description="Basic and acidic residues" evidence="1">
    <location>
        <begin position="322"/>
        <end position="333"/>
    </location>
</feature>
<comment type="caution">
    <text evidence="2">The sequence shown here is derived from an EMBL/GenBank/DDBJ whole genome shotgun (WGS) entry which is preliminary data.</text>
</comment>
<dbReference type="GO" id="GO:0005829">
    <property type="term" value="C:cytosol"/>
    <property type="evidence" value="ECO:0007669"/>
    <property type="project" value="TreeGrafter"/>
</dbReference>
<dbReference type="Proteomes" id="UP001642409">
    <property type="component" value="Unassembled WGS sequence"/>
</dbReference>
<evidence type="ECO:0000256" key="1">
    <source>
        <dbReference type="SAM" id="MobiDB-lite"/>
    </source>
</evidence>
<protein>
    <submittedName>
        <fullName evidence="2">TAP42-like family protein</fullName>
    </submittedName>
    <submittedName>
        <fullName evidence="3">TAP42-like_family protein</fullName>
    </submittedName>
</protein>
<dbReference type="InterPro" id="IPR007304">
    <property type="entry name" value="TAP46-like"/>
</dbReference>
<dbReference type="GO" id="GO:0035303">
    <property type="term" value="P:regulation of dephosphorylation"/>
    <property type="evidence" value="ECO:0007669"/>
    <property type="project" value="TreeGrafter"/>
</dbReference>
<evidence type="ECO:0000313" key="2">
    <source>
        <dbReference type="EMBL" id="CAI9961066.1"/>
    </source>
</evidence>
<feature type="region of interest" description="Disordered" evidence="1">
    <location>
        <begin position="321"/>
        <end position="365"/>
    </location>
</feature>
<organism evidence="2">
    <name type="scientific">Hexamita inflata</name>
    <dbReference type="NCBI Taxonomy" id="28002"/>
    <lineage>
        <taxon>Eukaryota</taxon>
        <taxon>Metamonada</taxon>
        <taxon>Diplomonadida</taxon>
        <taxon>Hexamitidae</taxon>
        <taxon>Hexamitinae</taxon>
        <taxon>Hexamita</taxon>
    </lineage>
</organism>
<dbReference type="PANTHER" id="PTHR10933">
    <property type="entry name" value="IMMUNOGLOBULIN-BINDING PROTEIN 1"/>
    <property type="match status" value="1"/>
</dbReference>
<proteinExistence type="predicted"/>
<accession>A0AA86QK86</accession>
<dbReference type="AlphaFoldDB" id="A0AA86QK86"/>
<reference evidence="3 4" key="2">
    <citation type="submission" date="2024-07" db="EMBL/GenBank/DDBJ databases">
        <authorList>
            <person name="Akdeniz Z."/>
        </authorList>
    </citation>
    <scope>NUCLEOTIDE SEQUENCE [LARGE SCALE GENOMIC DNA]</scope>
</reference>
<name>A0AA86QK86_9EUKA</name>
<dbReference type="InterPro" id="IPR038511">
    <property type="entry name" value="TAP42/TAP46-like_sf"/>
</dbReference>
<dbReference type="PANTHER" id="PTHR10933:SF9">
    <property type="entry name" value="IMMUNOGLOBULIN-BINDING PROTEIN 1"/>
    <property type="match status" value="1"/>
</dbReference>
<dbReference type="Pfam" id="PF04177">
    <property type="entry name" value="TAP42"/>
    <property type="match status" value="1"/>
</dbReference>
<keyword evidence="4" id="KW-1185">Reference proteome</keyword>
<evidence type="ECO:0000313" key="4">
    <source>
        <dbReference type="Proteomes" id="UP001642409"/>
    </source>
</evidence>
<dbReference type="EMBL" id="CAXDID020000033">
    <property type="protein sequence ID" value="CAL5995748.1"/>
    <property type="molecule type" value="Genomic_DNA"/>
</dbReference>
<dbReference type="GO" id="GO:0051721">
    <property type="term" value="F:protein phosphatase 2A binding"/>
    <property type="evidence" value="ECO:0007669"/>
    <property type="project" value="TreeGrafter"/>
</dbReference>
<gene>
    <name evidence="3" type="ORF">HINF_LOCUS14200</name>
    <name evidence="2" type="ORF">HINF_LOCUS48711</name>
</gene>
<dbReference type="GO" id="GO:0009966">
    <property type="term" value="P:regulation of signal transduction"/>
    <property type="evidence" value="ECO:0007669"/>
    <property type="project" value="InterPro"/>
</dbReference>
<dbReference type="EMBL" id="CATOUU010000937">
    <property type="protein sequence ID" value="CAI9961066.1"/>
    <property type="molecule type" value="Genomic_DNA"/>
</dbReference>
<evidence type="ECO:0000313" key="3">
    <source>
        <dbReference type="EMBL" id="CAL5995748.1"/>
    </source>
</evidence>